<dbReference type="GO" id="GO:0016787">
    <property type="term" value="F:hydrolase activity"/>
    <property type="evidence" value="ECO:0007669"/>
    <property type="project" value="UniProtKB-ARBA"/>
</dbReference>
<dbReference type="SUPFAM" id="SSF53649">
    <property type="entry name" value="Alkaline phosphatase-like"/>
    <property type="match status" value="1"/>
</dbReference>
<comment type="caution">
    <text evidence="1">The sequence shown here is derived from an EMBL/GenBank/DDBJ whole genome shotgun (WGS) entry which is preliminary data.</text>
</comment>
<dbReference type="AlphaFoldDB" id="A0A2A2H3I3"/>
<protein>
    <recommendedName>
        <fullName evidence="3">Phosphodiesterase</fullName>
    </recommendedName>
</protein>
<organism evidence="1 2">
    <name type="scientific">Methanobacterium bryantii</name>
    <dbReference type="NCBI Taxonomy" id="2161"/>
    <lineage>
        <taxon>Archaea</taxon>
        <taxon>Methanobacteriati</taxon>
        <taxon>Methanobacteriota</taxon>
        <taxon>Methanomada group</taxon>
        <taxon>Methanobacteria</taxon>
        <taxon>Methanobacteriales</taxon>
        <taxon>Methanobacteriaceae</taxon>
        <taxon>Methanobacterium</taxon>
    </lineage>
</organism>
<dbReference type="InterPro" id="IPR002591">
    <property type="entry name" value="Phosphodiest/P_Trfase"/>
</dbReference>
<proteinExistence type="predicted"/>
<dbReference type="Gene3D" id="3.40.720.10">
    <property type="entry name" value="Alkaline Phosphatase, subunit A"/>
    <property type="match status" value="1"/>
</dbReference>
<dbReference type="OrthoDB" id="33550at2157"/>
<dbReference type="EMBL" id="LMVM01000033">
    <property type="protein sequence ID" value="PAV03952.1"/>
    <property type="molecule type" value="Genomic_DNA"/>
</dbReference>
<dbReference type="PANTHER" id="PTHR10151:SF120">
    <property type="entry name" value="BIS(5'-ADENOSYL)-TRIPHOSPHATASE"/>
    <property type="match status" value="1"/>
</dbReference>
<dbReference type="Proteomes" id="UP000217784">
    <property type="component" value="Unassembled WGS sequence"/>
</dbReference>
<evidence type="ECO:0008006" key="3">
    <source>
        <dbReference type="Google" id="ProtNLM"/>
    </source>
</evidence>
<dbReference type="PANTHER" id="PTHR10151">
    <property type="entry name" value="ECTONUCLEOTIDE PYROPHOSPHATASE/PHOSPHODIESTERASE"/>
    <property type="match status" value="1"/>
</dbReference>
<dbReference type="InterPro" id="IPR017850">
    <property type="entry name" value="Alkaline_phosphatase_core_sf"/>
</dbReference>
<keyword evidence="2" id="KW-1185">Reference proteome</keyword>
<accession>A0A2A2H3I3</accession>
<name>A0A2A2H3I3_METBR</name>
<evidence type="ECO:0000313" key="2">
    <source>
        <dbReference type="Proteomes" id="UP000217784"/>
    </source>
</evidence>
<reference evidence="1 2" key="1">
    <citation type="journal article" date="2017" name="BMC Genomics">
        <title>Genomic analysis of methanogenic archaea reveals a shift towards energy conservation.</title>
        <authorList>
            <person name="Gilmore S.P."/>
            <person name="Henske J.K."/>
            <person name="Sexton J.A."/>
            <person name="Solomon K.V."/>
            <person name="Seppala S."/>
            <person name="Yoo J.I."/>
            <person name="Huyett L.M."/>
            <person name="Pressman A."/>
            <person name="Cogan J.Z."/>
            <person name="Kivenson V."/>
            <person name="Peng X."/>
            <person name="Tan Y."/>
            <person name="Valentine D.L."/>
            <person name="O'Malley M.A."/>
        </authorList>
    </citation>
    <scope>NUCLEOTIDE SEQUENCE [LARGE SCALE GENOMIC DNA]</scope>
    <source>
        <strain evidence="1 2">M.o.H.</strain>
    </source>
</reference>
<sequence>MKKKMAIVGIDSLDPHILLKYKEELPNFSKIIDRSPTLFSESIFPVDTIPAWGSIYTGLKPENHGVMYVYDIFDPNLSDLNKIDINRIKGKTFWDYGSLEGYKSAIVYPMLMYPPWEINGLMISKSPFDKRINWLETEIDIGTFPENIKNKYDIPDKLKSLWGGFPGQSNLEKWSQIGKEVVKTEQNIGMNIFENQDWDLFYIYFSLLDIIQHRFWRFFDEKDPTYPGKTDLNMIILDYYKLFDDFIGEIMEKRPEIALMVMSDHGHKIRPIKSFNINEYLRKKGYLKSKSKNRALMNVVRENVLNIANKLNIEHLLIKMIVKNPRLTQMSKSVYSSSGSIDKDNSLVSLSNFAGIKSYSYGGIEINRDLVSDNEYENVANTIINDLSQLKTPDGNEKLLNFIKRREEMLNGEFSESIFPDIVFELKNDYGVGWDLHSDIFGNAYDHKVASGGHGKDAVLLINNINRDIQDRKINLIDIAPTILDYFSISRGSHFDGKSILK</sequence>
<dbReference type="Pfam" id="PF01663">
    <property type="entry name" value="Phosphodiest"/>
    <property type="match status" value="1"/>
</dbReference>
<dbReference type="RefSeq" id="WP_069583648.1">
    <property type="nucleotide sequence ID" value="NZ_LMVM01000033.1"/>
</dbReference>
<gene>
    <name evidence="1" type="ORF">ASJ80_02745</name>
</gene>
<evidence type="ECO:0000313" key="1">
    <source>
        <dbReference type="EMBL" id="PAV03952.1"/>
    </source>
</evidence>